<gene>
    <name evidence="9" type="ORF">CBR_g9141</name>
</gene>
<comment type="caution">
    <text evidence="9">The sequence shown here is derived from an EMBL/GenBank/DDBJ whole genome shotgun (WGS) entry which is preliminary data.</text>
</comment>
<feature type="transmembrane region" description="Helical" evidence="7">
    <location>
        <begin position="602"/>
        <end position="623"/>
    </location>
</feature>
<dbReference type="Proteomes" id="UP000265515">
    <property type="component" value="Unassembled WGS sequence"/>
</dbReference>
<feature type="region of interest" description="Disordered" evidence="8">
    <location>
        <begin position="124"/>
        <end position="171"/>
    </location>
</feature>
<keyword evidence="6 7" id="KW-0472">Membrane</keyword>
<evidence type="ECO:0000256" key="8">
    <source>
        <dbReference type="SAM" id="MobiDB-lite"/>
    </source>
</evidence>
<feature type="transmembrane region" description="Helical" evidence="7">
    <location>
        <begin position="513"/>
        <end position="534"/>
    </location>
</feature>
<feature type="transmembrane region" description="Helical" evidence="7">
    <location>
        <begin position="721"/>
        <end position="742"/>
    </location>
</feature>
<evidence type="ECO:0000256" key="7">
    <source>
        <dbReference type="RuleBase" id="RU363058"/>
    </source>
</evidence>
<protein>
    <recommendedName>
        <fullName evidence="7">Phosphate transporter</fullName>
    </recommendedName>
</protein>
<dbReference type="PANTHER" id="PTHR11101">
    <property type="entry name" value="PHOSPHATE TRANSPORTER"/>
    <property type="match status" value="1"/>
</dbReference>
<evidence type="ECO:0000256" key="3">
    <source>
        <dbReference type="ARBA" id="ARBA00022592"/>
    </source>
</evidence>
<evidence type="ECO:0000256" key="1">
    <source>
        <dbReference type="ARBA" id="ARBA00004141"/>
    </source>
</evidence>
<keyword evidence="10" id="KW-1185">Reference proteome</keyword>
<dbReference type="InterPro" id="IPR001204">
    <property type="entry name" value="Phos_transporter"/>
</dbReference>
<accession>A0A388KNV1</accession>
<feature type="region of interest" description="Disordered" evidence="8">
    <location>
        <begin position="291"/>
        <end position="319"/>
    </location>
</feature>
<feature type="transmembrane region" description="Helical" evidence="7">
    <location>
        <begin position="754"/>
        <end position="773"/>
    </location>
</feature>
<evidence type="ECO:0000256" key="4">
    <source>
        <dbReference type="ARBA" id="ARBA00022692"/>
    </source>
</evidence>
<dbReference type="Pfam" id="PF01384">
    <property type="entry name" value="PHO4"/>
    <property type="match status" value="1"/>
</dbReference>
<feature type="transmembrane region" description="Helical" evidence="7">
    <location>
        <begin position="667"/>
        <end position="686"/>
    </location>
</feature>
<dbReference type="GO" id="GO:0005315">
    <property type="term" value="F:phosphate transmembrane transporter activity"/>
    <property type="evidence" value="ECO:0007669"/>
    <property type="project" value="InterPro"/>
</dbReference>
<feature type="transmembrane region" description="Helical" evidence="7">
    <location>
        <begin position="808"/>
        <end position="828"/>
    </location>
</feature>
<proteinExistence type="inferred from homology"/>
<comment type="function">
    <text evidence="7">Sodium-phosphate symporter.</text>
</comment>
<organism evidence="9 10">
    <name type="scientific">Chara braunii</name>
    <name type="common">Braun's stonewort</name>
    <dbReference type="NCBI Taxonomy" id="69332"/>
    <lineage>
        <taxon>Eukaryota</taxon>
        <taxon>Viridiplantae</taxon>
        <taxon>Streptophyta</taxon>
        <taxon>Charophyceae</taxon>
        <taxon>Charales</taxon>
        <taxon>Characeae</taxon>
        <taxon>Chara</taxon>
    </lineage>
</organism>
<comment type="similarity">
    <text evidence="7">Belongs to the inorganic phosphate transporter (PiT) (TC 2.A.20) family.</text>
</comment>
<keyword evidence="2 7" id="KW-0813">Transport</keyword>
<evidence type="ECO:0000256" key="5">
    <source>
        <dbReference type="ARBA" id="ARBA00022989"/>
    </source>
</evidence>
<feature type="transmembrane region" description="Helical" evidence="7">
    <location>
        <begin position="404"/>
        <end position="422"/>
    </location>
</feature>
<evidence type="ECO:0000313" key="10">
    <source>
        <dbReference type="Proteomes" id="UP000265515"/>
    </source>
</evidence>
<evidence type="ECO:0000256" key="6">
    <source>
        <dbReference type="ARBA" id="ARBA00023136"/>
    </source>
</evidence>
<keyword evidence="5 7" id="KW-1133">Transmembrane helix</keyword>
<feature type="region of interest" description="Disordered" evidence="8">
    <location>
        <begin position="336"/>
        <end position="358"/>
    </location>
</feature>
<feature type="transmembrane region" description="Helical" evidence="7">
    <location>
        <begin position="578"/>
        <end position="596"/>
    </location>
</feature>
<dbReference type="EMBL" id="BFEA01000152">
    <property type="protein sequence ID" value="GBG71731.1"/>
    <property type="molecule type" value="Genomic_DNA"/>
</dbReference>
<feature type="transmembrane region" description="Helical" evidence="7">
    <location>
        <begin position="540"/>
        <end position="558"/>
    </location>
</feature>
<dbReference type="OrthoDB" id="260807at2759"/>
<sequence length="836" mass="88254">MAGTLPAKCNHHHHHHHYYPRRCCSTTGRCSSSSSQLPQSGSRFLSHHCAKGLWGPSSDVERVVRATGGEGEGLGHARTRRILTGGHVDPSDLSKRISHLHLKRRGTARGRTSHIHNHYKWQGPVAGEEKHGPLYTSPHGEQRPEQGDQTVGRRRWFSGGYSSSDGSKGRRKAGLLEVVVGAQQHKQEEEHQQEEDEEEVGAMAIGTAYAAASPAYYNRSAMKSPGLMAGARWGKKKIESLGRPAWPLGLRPVGGQNLDASRLIGQAMRGGEATAGGDRVEAQMEEAIVPPPATGSEAEGGRGNGAGTDGHLPTPEEQLLGHHQPETSVHAAVLEPTRDEGRDPGTPAEETQGSLSERSMAEAFEISPRTATLITAGIAMAALAIPLTGMIGGTVATETIRTKVLRYVTLLCGFYMAWNIGANDVANAMGTSVGSGALSLRQAVLVAAILEFSGAFLVGSHVCETMHNGILFPGELEKIPALHFCGMLSSLLAAGTWLQFASYFGLPVSTTHCIIGALVGFGLVYGGPGVVHWSSLARVVASWVISPLMGATLSFIVYKCIRKFVYSARAPGRAACRAAPLAVFAGVTSLMLTSFYHKGAFLPAVGKSAACGLLGALGISLVIQRQLGVLLKEARAMANKDNRNADPKGAGDFWSDVRGPKGVQLQLVYTVFGWLQVLSACFMSFAHGANDVSNAIGPISSALRALQGPGATSVSGVPTEILAWGGFGIVAGLMIWGYRVIATIGKKITELTPTRGFAAEFAAAVIIVIASRLGLPVSATHTLVGSVMGVGFARGLGSIRKETVKEIVASWVVTVPIGAILSVIYTFLLSRVIVTL</sequence>
<feature type="transmembrane region" description="Helical" evidence="7">
    <location>
        <begin position="443"/>
        <end position="461"/>
    </location>
</feature>
<evidence type="ECO:0000313" key="9">
    <source>
        <dbReference type="EMBL" id="GBG71731.1"/>
    </source>
</evidence>
<keyword evidence="4 7" id="KW-0812">Transmembrane</keyword>
<dbReference type="GO" id="GO:0035435">
    <property type="term" value="P:phosphate ion transmembrane transport"/>
    <property type="evidence" value="ECO:0007669"/>
    <property type="project" value="TreeGrafter"/>
</dbReference>
<comment type="subcellular location">
    <subcellularLocation>
        <location evidence="1 7">Membrane</location>
        <topology evidence="1 7">Multi-pass membrane protein</topology>
    </subcellularLocation>
</comment>
<dbReference type="GO" id="GO:0016020">
    <property type="term" value="C:membrane"/>
    <property type="evidence" value="ECO:0007669"/>
    <property type="project" value="UniProtKB-SubCell"/>
</dbReference>
<dbReference type="STRING" id="69332.A0A388KNV1"/>
<reference evidence="9 10" key="1">
    <citation type="journal article" date="2018" name="Cell">
        <title>The Chara Genome: Secondary Complexity and Implications for Plant Terrestrialization.</title>
        <authorList>
            <person name="Nishiyama T."/>
            <person name="Sakayama H."/>
            <person name="Vries J.D."/>
            <person name="Buschmann H."/>
            <person name="Saint-Marcoux D."/>
            <person name="Ullrich K.K."/>
            <person name="Haas F.B."/>
            <person name="Vanderstraeten L."/>
            <person name="Becker D."/>
            <person name="Lang D."/>
            <person name="Vosolsobe S."/>
            <person name="Rombauts S."/>
            <person name="Wilhelmsson P.K.I."/>
            <person name="Janitza P."/>
            <person name="Kern R."/>
            <person name="Heyl A."/>
            <person name="Rumpler F."/>
            <person name="Villalobos L.I.A.C."/>
            <person name="Clay J.M."/>
            <person name="Skokan R."/>
            <person name="Toyoda A."/>
            <person name="Suzuki Y."/>
            <person name="Kagoshima H."/>
            <person name="Schijlen E."/>
            <person name="Tajeshwar N."/>
            <person name="Catarino B."/>
            <person name="Hetherington A.J."/>
            <person name="Saltykova A."/>
            <person name="Bonnot C."/>
            <person name="Breuninger H."/>
            <person name="Symeonidi A."/>
            <person name="Radhakrishnan G.V."/>
            <person name="Van Nieuwerburgh F."/>
            <person name="Deforce D."/>
            <person name="Chang C."/>
            <person name="Karol K.G."/>
            <person name="Hedrich R."/>
            <person name="Ulvskov P."/>
            <person name="Glockner G."/>
            <person name="Delwiche C.F."/>
            <person name="Petrasek J."/>
            <person name="Van de Peer Y."/>
            <person name="Friml J."/>
            <person name="Beilby M."/>
            <person name="Dolan L."/>
            <person name="Kohara Y."/>
            <person name="Sugano S."/>
            <person name="Fujiyama A."/>
            <person name="Delaux P.-M."/>
            <person name="Quint M."/>
            <person name="TheiBen G."/>
            <person name="Hagemann M."/>
            <person name="Harholt J."/>
            <person name="Dunand C."/>
            <person name="Zachgo S."/>
            <person name="Langdale J."/>
            <person name="Maumus F."/>
            <person name="Straeten D.V.D."/>
            <person name="Gould S.B."/>
            <person name="Rensing S.A."/>
        </authorList>
    </citation>
    <scope>NUCLEOTIDE SEQUENCE [LARGE SCALE GENOMIC DNA]</scope>
    <source>
        <strain evidence="9 10">S276</strain>
    </source>
</reference>
<feature type="transmembrane region" description="Helical" evidence="7">
    <location>
        <begin position="370"/>
        <end position="392"/>
    </location>
</feature>
<name>A0A388KNV1_CHABU</name>
<keyword evidence="3 7" id="KW-0592">Phosphate transport</keyword>
<dbReference type="AlphaFoldDB" id="A0A388KNV1"/>
<dbReference type="Gramene" id="GBG71731">
    <property type="protein sequence ID" value="GBG71731"/>
    <property type="gene ID" value="CBR_g9141"/>
</dbReference>
<evidence type="ECO:0000256" key="2">
    <source>
        <dbReference type="ARBA" id="ARBA00022448"/>
    </source>
</evidence>
<dbReference type="PANTHER" id="PTHR11101:SF80">
    <property type="entry name" value="PHOSPHATE TRANSPORTER"/>
    <property type="match status" value="1"/>
</dbReference>